<dbReference type="InterPro" id="IPR013149">
    <property type="entry name" value="ADH-like_C"/>
</dbReference>
<dbReference type="InterPro" id="IPR036291">
    <property type="entry name" value="NAD(P)-bd_dom_sf"/>
</dbReference>
<dbReference type="FunFam" id="3.40.50.720:FF:000068">
    <property type="entry name" value="Sorbitol dehydrogenase"/>
    <property type="match status" value="1"/>
</dbReference>
<dbReference type="Proteomes" id="UP000184383">
    <property type="component" value="Unassembled WGS sequence"/>
</dbReference>
<dbReference type="Gene3D" id="3.90.180.10">
    <property type="entry name" value="Medium-chain alcohol dehydrogenases, catalytic domain"/>
    <property type="match status" value="1"/>
</dbReference>
<dbReference type="PANTHER" id="PTHR43161">
    <property type="entry name" value="SORBITOL DEHYDROGENASE"/>
    <property type="match status" value="1"/>
</dbReference>
<accession>A0A1L9R8K0</accession>
<reference evidence="11" key="1">
    <citation type="journal article" date="2017" name="Genome Biol.">
        <title>Comparative genomics reveals high biological diversity and specific adaptations in the industrially and medically important fungal genus Aspergillus.</title>
        <authorList>
            <person name="de Vries R.P."/>
            <person name="Riley R."/>
            <person name="Wiebenga A."/>
            <person name="Aguilar-Osorio G."/>
            <person name="Amillis S."/>
            <person name="Uchima C.A."/>
            <person name="Anderluh G."/>
            <person name="Asadollahi M."/>
            <person name="Askin M."/>
            <person name="Barry K."/>
            <person name="Battaglia E."/>
            <person name="Bayram O."/>
            <person name="Benocci T."/>
            <person name="Braus-Stromeyer S.A."/>
            <person name="Caldana C."/>
            <person name="Canovas D."/>
            <person name="Cerqueira G.C."/>
            <person name="Chen F."/>
            <person name="Chen W."/>
            <person name="Choi C."/>
            <person name="Clum A."/>
            <person name="Dos Santos R.A."/>
            <person name="Damasio A.R."/>
            <person name="Diallinas G."/>
            <person name="Emri T."/>
            <person name="Fekete E."/>
            <person name="Flipphi M."/>
            <person name="Freyberg S."/>
            <person name="Gallo A."/>
            <person name="Gournas C."/>
            <person name="Habgood R."/>
            <person name="Hainaut M."/>
            <person name="Harispe M.L."/>
            <person name="Henrissat B."/>
            <person name="Hilden K.S."/>
            <person name="Hope R."/>
            <person name="Hossain A."/>
            <person name="Karabika E."/>
            <person name="Karaffa L."/>
            <person name="Karanyi Z."/>
            <person name="Krasevec N."/>
            <person name="Kuo A."/>
            <person name="Kusch H."/>
            <person name="LaButti K."/>
            <person name="Lagendijk E.L."/>
            <person name="Lapidus A."/>
            <person name="Levasseur A."/>
            <person name="Lindquist E."/>
            <person name="Lipzen A."/>
            <person name="Logrieco A.F."/>
            <person name="MacCabe A."/>
            <person name="Maekelae M.R."/>
            <person name="Malavazi I."/>
            <person name="Melin P."/>
            <person name="Meyer V."/>
            <person name="Mielnichuk N."/>
            <person name="Miskei M."/>
            <person name="Molnar A.P."/>
            <person name="Mule G."/>
            <person name="Ngan C.Y."/>
            <person name="Orejas M."/>
            <person name="Orosz E."/>
            <person name="Ouedraogo J.P."/>
            <person name="Overkamp K.M."/>
            <person name="Park H.-S."/>
            <person name="Perrone G."/>
            <person name="Piumi F."/>
            <person name="Punt P.J."/>
            <person name="Ram A.F."/>
            <person name="Ramon A."/>
            <person name="Rauscher S."/>
            <person name="Record E."/>
            <person name="Riano-Pachon D.M."/>
            <person name="Robert V."/>
            <person name="Roehrig J."/>
            <person name="Ruller R."/>
            <person name="Salamov A."/>
            <person name="Salih N.S."/>
            <person name="Samson R.A."/>
            <person name="Sandor E."/>
            <person name="Sanguinetti M."/>
            <person name="Schuetze T."/>
            <person name="Sepcic K."/>
            <person name="Shelest E."/>
            <person name="Sherlock G."/>
            <person name="Sophianopoulou V."/>
            <person name="Squina F.M."/>
            <person name="Sun H."/>
            <person name="Susca A."/>
            <person name="Todd R.B."/>
            <person name="Tsang A."/>
            <person name="Unkles S.E."/>
            <person name="van de Wiele N."/>
            <person name="van Rossen-Uffink D."/>
            <person name="Oliveira J.V."/>
            <person name="Vesth T.C."/>
            <person name="Visser J."/>
            <person name="Yu J.-H."/>
            <person name="Zhou M."/>
            <person name="Andersen M.R."/>
            <person name="Archer D.B."/>
            <person name="Baker S.E."/>
            <person name="Benoit I."/>
            <person name="Brakhage A.A."/>
            <person name="Braus G.H."/>
            <person name="Fischer R."/>
            <person name="Frisvad J.C."/>
            <person name="Goldman G.H."/>
            <person name="Houbraken J."/>
            <person name="Oakley B."/>
            <person name="Pocsi I."/>
            <person name="Scazzocchio C."/>
            <person name="Seiboth B."/>
            <person name="vanKuyk P.A."/>
            <person name="Wortman J."/>
            <person name="Dyer P.S."/>
            <person name="Grigoriev I.V."/>
        </authorList>
    </citation>
    <scope>NUCLEOTIDE SEQUENCE [LARGE SCALE GENOMIC DNA]</scope>
    <source>
        <strain evidence="11">DTO 134E9</strain>
    </source>
</reference>
<proteinExistence type="inferred from homology"/>
<gene>
    <name evidence="10" type="ORF">ASPWEDRAFT_54513</name>
</gene>
<dbReference type="InterPro" id="IPR011032">
    <property type="entry name" value="GroES-like_sf"/>
</dbReference>
<dbReference type="Gene3D" id="3.40.50.720">
    <property type="entry name" value="NAD(P)-binding Rossmann-like Domain"/>
    <property type="match status" value="1"/>
</dbReference>
<organism evidence="10 11">
    <name type="scientific">Aspergillus wentii DTO 134E9</name>
    <dbReference type="NCBI Taxonomy" id="1073089"/>
    <lineage>
        <taxon>Eukaryota</taxon>
        <taxon>Fungi</taxon>
        <taxon>Dikarya</taxon>
        <taxon>Ascomycota</taxon>
        <taxon>Pezizomycotina</taxon>
        <taxon>Eurotiomycetes</taxon>
        <taxon>Eurotiomycetidae</taxon>
        <taxon>Eurotiales</taxon>
        <taxon>Aspergillaceae</taxon>
        <taxon>Aspergillus</taxon>
        <taxon>Aspergillus subgen. Cremei</taxon>
    </lineage>
</organism>
<dbReference type="VEuPathDB" id="FungiDB:ASPWEDRAFT_54513"/>
<dbReference type="InterPro" id="IPR045306">
    <property type="entry name" value="SDH-like"/>
</dbReference>
<sequence length="372" mass="39784">MSVSNQIESSHTAFVLHPGGSFTYEERKVPSLQSDRDVLVRIMATGLCGSDVHYWKHGRIGPYVVEKPITLGHEPSGIVVACGKDVEGVAVGDRVALEPGIPCNICKKCRSGRYNLCRSMRFAATPPYDGTLTKYYRVPPESCYKLPSHISFRDGCLVEPLSVAVHCSRLAGDMQNKSVVVFGAGPVGLLCGAVARAFGATTVAVVDIVESRLSVAKQYGATHTYRMSFEPPEVNAQALLKATGLEEGADIAVDATGAEPCLNCSIHALAHGGTLVQAGLGKPSVSFPVGQVCDKEIVFKGCFRYGPGDFDTAIGLLNSRRINLDGLVTHEFSFSSAETAFNNAANRNGIKSVIYGPDVDETLARERTESLK</sequence>
<evidence type="ECO:0000256" key="7">
    <source>
        <dbReference type="ARBA" id="ARBA00023027"/>
    </source>
</evidence>
<dbReference type="InterPro" id="IPR020843">
    <property type="entry name" value="ER"/>
</dbReference>
<dbReference type="GO" id="GO:0006062">
    <property type="term" value="P:sorbitol catabolic process"/>
    <property type="evidence" value="ECO:0007669"/>
    <property type="project" value="TreeGrafter"/>
</dbReference>
<dbReference type="GO" id="GO:0008270">
    <property type="term" value="F:zinc ion binding"/>
    <property type="evidence" value="ECO:0007669"/>
    <property type="project" value="InterPro"/>
</dbReference>
<dbReference type="SUPFAM" id="SSF50129">
    <property type="entry name" value="GroES-like"/>
    <property type="match status" value="1"/>
</dbReference>
<evidence type="ECO:0000313" key="11">
    <source>
        <dbReference type="Proteomes" id="UP000184383"/>
    </source>
</evidence>
<dbReference type="Pfam" id="PF00107">
    <property type="entry name" value="ADH_zinc_N"/>
    <property type="match status" value="1"/>
</dbReference>
<dbReference type="GO" id="GO:0019569">
    <property type="term" value="P:L-arabinose catabolic process to D-xylulose 5-phosphate"/>
    <property type="evidence" value="ECO:0007669"/>
    <property type="project" value="UniProtKB-UniPathway"/>
</dbReference>
<dbReference type="InterPro" id="IPR013154">
    <property type="entry name" value="ADH-like_N"/>
</dbReference>
<feature type="domain" description="Enoyl reductase (ER)" evidence="9">
    <location>
        <begin position="19"/>
        <end position="354"/>
    </location>
</feature>
<dbReference type="SUPFAM" id="SSF51735">
    <property type="entry name" value="NAD(P)-binding Rossmann-fold domains"/>
    <property type="match status" value="1"/>
</dbReference>
<dbReference type="UniPathway" id="UPA00146">
    <property type="reaction ID" value="UER00577"/>
</dbReference>
<dbReference type="GO" id="GO:0003939">
    <property type="term" value="F:L-iditol 2-dehydrogenase (NAD+) activity"/>
    <property type="evidence" value="ECO:0007669"/>
    <property type="project" value="TreeGrafter"/>
</dbReference>
<evidence type="ECO:0000256" key="5">
    <source>
        <dbReference type="ARBA" id="ARBA00022833"/>
    </source>
</evidence>
<dbReference type="GeneID" id="63753914"/>
<keyword evidence="4 8" id="KW-0479">Metal-binding</keyword>
<dbReference type="EMBL" id="KV878216">
    <property type="protein sequence ID" value="OJJ31250.1"/>
    <property type="molecule type" value="Genomic_DNA"/>
</dbReference>
<evidence type="ECO:0000256" key="1">
    <source>
        <dbReference type="ARBA" id="ARBA00001947"/>
    </source>
</evidence>
<evidence type="ECO:0000256" key="4">
    <source>
        <dbReference type="ARBA" id="ARBA00022723"/>
    </source>
</evidence>
<dbReference type="Pfam" id="PF08240">
    <property type="entry name" value="ADH_N"/>
    <property type="match status" value="1"/>
</dbReference>
<dbReference type="OrthoDB" id="3941538at2759"/>
<evidence type="ECO:0000256" key="3">
    <source>
        <dbReference type="ARBA" id="ARBA00008072"/>
    </source>
</evidence>
<evidence type="ECO:0000256" key="2">
    <source>
        <dbReference type="ARBA" id="ARBA00004921"/>
    </source>
</evidence>
<keyword evidence="6" id="KW-0560">Oxidoreductase</keyword>
<protein>
    <recommendedName>
        <fullName evidence="9">Enoyl reductase (ER) domain-containing protein</fullName>
    </recommendedName>
</protein>
<keyword evidence="11" id="KW-1185">Reference proteome</keyword>
<comment type="pathway">
    <text evidence="2">Carbohydrate degradation.</text>
</comment>
<comment type="similarity">
    <text evidence="3 8">Belongs to the zinc-containing alcohol dehydrogenase family.</text>
</comment>
<dbReference type="STRING" id="1073089.A0A1L9R8K0"/>
<dbReference type="SMART" id="SM00829">
    <property type="entry name" value="PKS_ER"/>
    <property type="match status" value="1"/>
</dbReference>
<evidence type="ECO:0000256" key="8">
    <source>
        <dbReference type="RuleBase" id="RU361277"/>
    </source>
</evidence>
<dbReference type="PROSITE" id="PS00059">
    <property type="entry name" value="ADH_ZINC"/>
    <property type="match status" value="1"/>
</dbReference>
<evidence type="ECO:0000313" key="10">
    <source>
        <dbReference type="EMBL" id="OJJ31250.1"/>
    </source>
</evidence>
<name>A0A1L9R8K0_ASPWE</name>
<comment type="cofactor">
    <cofactor evidence="1 8">
        <name>Zn(2+)</name>
        <dbReference type="ChEBI" id="CHEBI:29105"/>
    </cofactor>
</comment>
<dbReference type="RefSeq" id="XP_040684927.1">
    <property type="nucleotide sequence ID" value="XM_040838066.1"/>
</dbReference>
<dbReference type="InterPro" id="IPR002328">
    <property type="entry name" value="ADH_Zn_CS"/>
</dbReference>
<evidence type="ECO:0000256" key="6">
    <source>
        <dbReference type="ARBA" id="ARBA00023002"/>
    </source>
</evidence>
<evidence type="ECO:0000259" key="9">
    <source>
        <dbReference type="SMART" id="SM00829"/>
    </source>
</evidence>
<keyword evidence="7" id="KW-0520">NAD</keyword>
<dbReference type="AlphaFoldDB" id="A0A1L9R8K0"/>
<keyword evidence="5 8" id="KW-0862">Zinc</keyword>
<dbReference type="PANTHER" id="PTHR43161:SF3">
    <property type="entry name" value="D-XYLULOSE REDUCTASE"/>
    <property type="match status" value="1"/>
</dbReference>
<dbReference type="CDD" id="cd05285">
    <property type="entry name" value="sorbitol_DH"/>
    <property type="match status" value="1"/>
</dbReference>